<name>A0A7G1KPV6_9NOCA</name>
<dbReference type="SUPFAM" id="SSF53613">
    <property type="entry name" value="Ribokinase-like"/>
    <property type="match status" value="1"/>
</dbReference>
<keyword evidence="2" id="KW-0808">Transferase</keyword>
<dbReference type="GO" id="GO:0016779">
    <property type="term" value="F:nucleotidyltransferase activity"/>
    <property type="evidence" value="ECO:0007669"/>
    <property type="project" value="UniProtKB-KW"/>
</dbReference>
<sequence length="457" mass="47792">MSRPLVIVGDTLLDVDIDGTARRLCPEAPVPVLDESHRSERPGGAGLAAILARRAAVERVVLITALGTDAAADRLRELLAPQVTVLALPLVGDTVCKTRARADGQSIVRIDSGDGHAAALPLTDEIRWALRNSSAVLVADYGRGVVANPELRELLADAATRVPVVWDPHPRGERPVPGVRLVTPNHSEAAGLAPDHETDARARLLAMRWGADAVAVTVGPDGAVCYDRGTDTTLTTPVPYSLRVAPGADTCGAGDRFAVAAAAALGRGERIPEAVHEAVCAAAAFVGDGGAPAAAEPPADDRRDDSGDDPFALAERVRRSGGRLVATGGCFDLLHPGHISLLRQARSLGDALIVCLNSDESIRGRKGADRPVVPAHDRARVLLELSSVDAVVVFDEPTPTGLLERLRPDVWVKGDDYAGSDLPEADTVHRHGGEIVLVPVLPGYSTTRLVAAARATA</sequence>
<dbReference type="InterPro" id="IPR011611">
    <property type="entry name" value="PfkB_dom"/>
</dbReference>
<evidence type="ECO:0000256" key="1">
    <source>
        <dbReference type="ARBA" id="ARBA00004713"/>
    </source>
</evidence>
<feature type="domain" description="Carbohydrate kinase PfkB" evidence="8">
    <location>
        <begin position="5"/>
        <end position="291"/>
    </location>
</feature>
<dbReference type="SUPFAM" id="SSF52374">
    <property type="entry name" value="Nucleotidylyl transferase"/>
    <property type="match status" value="1"/>
</dbReference>
<keyword evidence="11" id="KW-1185">Reference proteome</keyword>
<keyword evidence="4" id="KW-0418">Kinase</keyword>
<dbReference type="InterPro" id="IPR014729">
    <property type="entry name" value="Rossmann-like_a/b/a_fold"/>
</dbReference>
<dbReference type="InterPro" id="IPR004821">
    <property type="entry name" value="Cyt_trans-like"/>
</dbReference>
<evidence type="ECO:0000256" key="7">
    <source>
        <dbReference type="SAM" id="MobiDB-lite"/>
    </source>
</evidence>
<keyword evidence="3" id="KW-0548">Nucleotidyltransferase</keyword>
<dbReference type="PROSITE" id="PS00584">
    <property type="entry name" value="PFKB_KINASES_2"/>
    <property type="match status" value="1"/>
</dbReference>
<dbReference type="Gene3D" id="3.40.1190.20">
    <property type="match status" value="1"/>
</dbReference>
<evidence type="ECO:0000313" key="10">
    <source>
        <dbReference type="EMBL" id="BCK56606.1"/>
    </source>
</evidence>
<dbReference type="GO" id="GO:0009244">
    <property type="term" value="P:lipopolysaccharide core region biosynthetic process"/>
    <property type="evidence" value="ECO:0007669"/>
    <property type="project" value="UniProtKB-UniPathway"/>
</dbReference>
<evidence type="ECO:0000313" key="11">
    <source>
        <dbReference type="Proteomes" id="UP000516173"/>
    </source>
</evidence>
<dbReference type="InterPro" id="IPR002173">
    <property type="entry name" value="Carboh/pur_kinase_PfkB_CS"/>
</dbReference>
<feature type="domain" description="Cytidyltransferase-like" evidence="9">
    <location>
        <begin position="327"/>
        <end position="419"/>
    </location>
</feature>
<protein>
    <submittedName>
        <fullName evidence="10">Bifunctional protein HldE</fullName>
    </submittedName>
</protein>
<evidence type="ECO:0000256" key="4">
    <source>
        <dbReference type="ARBA" id="ARBA00022777"/>
    </source>
</evidence>
<dbReference type="Gene3D" id="3.40.50.620">
    <property type="entry name" value="HUPs"/>
    <property type="match status" value="1"/>
</dbReference>
<proteinExistence type="predicted"/>
<dbReference type="AlphaFoldDB" id="A0A7G1KPV6"/>
<evidence type="ECO:0000256" key="5">
    <source>
        <dbReference type="ARBA" id="ARBA00023268"/>
    </source>
</evidence>
<dbReference type="KEGG" id="nwl:NWFMUON74_43780"/>
<dbReference type="EMBL" id="AP023396">
    <property type="protein sequence ID" value="BCK56606.1"/>
    <property type="molecule type" value="Genomic_DNA"/>
</dbReference>
<comment type="pathway">
    <text evidence="1">Bacterial outer membrane biogenesis; LPS core biosynthesis.</text>
</comment>
<evidence type="ECO:0000256" key="2">
    <source>
        <dbReference type="ARBA" id="ARBA00022679"/>
    </source>
</evidence>
<dbReference type="Pfam" id="PF00294">
    <property type="entry name" value="PfkB"/>
    <property type="match status" value="1"/>
</dbReference>
<evidence type="ECO:0000256" key="3">
    <source>
        <dbReference type="ARBA" id="ARBA00022695"/>
    </source>
</evidence>
<dbReference type="RefSeq" id="WP_187683646.1">
    <property type="nucleotide sequence ID" value="NZ_AP023396.1"/>
</dbReference>
<evidence type="ECO:0000259" key="9">
    <source>
        <dbReference type="Pfam" id="PF01467"/>
    </source>
</evidence>
<feature type="region of interest" description="Disordered" evidence="7">
    <location>
        <begin position="291"/>
        <end position="310"/>
    </location>
</feature>
<keyword evidence="6" id="KW-0119">Carbohydrate metabolism</keyword>
<organism evidence="10 11">
    <name type="scientific">Nocardia wallacei</name>
    <dbReference type="NCBI Taxonomy" id="480035"/>
    <lineage>
        <taxon>Bacteria</taxon>
        <taxon>Bacillati</taxon>
        <taxon>Actinomycetota</taxon>
        <taxon>Actinomycetes</taxon>
        <taxon>Mycobacteriales</taxon>
        <taxon>Nocardiaceae</taxon>
        <taxon>Nocardia</taxon>
    </lineage>
</organism>
<keyword evidence="5" id="KW-0511">Multifunctional enzyme</keyword>
<evidence type="ECO:0000256" key="6">
    <source>
        <dbReference type="ARBA" id="ARBA00023277"/>
    </source>
</evidence>
<dbReference type="InterPro" id="IPR029056">
    <property type="entry name" value="Ribokinase-like"/>
</dbReference>
<dbReference type="NCBIfam" id="TIGR00125">
    <property type="entry name" value="cyt_tran_rel"/>
    <property type="match status" value="1"/>
</dbReference>
<dbReference type="PANTHER" id="PTHR43793">
    <property type="entry name" value="FAD SYNTHASE"/>
    <property type="match status" value="1"/>
</dbReference>
<gene>
    <name evidence="10" type="ORF">NWFMUON74_43780</name>
</gene>
<accession>A0A7G1KPV6</accession>
<dbReference type="Pfam" id="PF01467">
    <property type="entry name" value="CTP_transf_like"/>
    <property type="match status" value="1"/>
</dbReference>
<dbReference type="GO" id="GO:0016301">
    <property type="term" value="F:kinase activity"/>
    <property type="evidence" value="ECO:0007669"/>
    <property type="project" value="UniProtKB-KW"/>
</dbReference>
<reference evidence="10 11" key="1">
    <citation type="submission" date="2020-08" db="EMBL/GenBank/DDBJ databases">
        <title>Genome Sequencing of Nocardia wallacei strain FMUON74 and assembly.</title>
        <authorList>
            <person name="Toyokawa M."/>
            <person name="Uesaka K."/>
        </authorList>
    </citation>
    <scope>NUCLEOTIDE SEQUENCE [LARGE SCALE GENOMIC DNA]</scope>
    <source>
        <strain evidence="10 11">FMUON74</strain>
    </source>
</reference>
<dbReference type="UniPathway" id="UPA00958"/>
<dbReference type="GeneID" id="80348843"/>
<dbReference type="Proteomes" id="UP000516173">
    <property type="component" value="Chromosome"/>
</dbReference>
<dbReference type="PANTHER" id="PTHR43793:SF2">
    <property type="entry name" value="BIFUNCTIONAL PROTEIN HLDE"/>
    <property type="match status" value="1"/>
</dbReference>
<dbReference type="InterPro" id="IPR050385">
    <property type="entry name" value="Archaeal_FAD_synthase"/>
</dbReference>
<evidence type="ECO:0000259" key="8">
    <source>
        <dbReference type="Pfam" id="PF00294"/>
    </source>
</evidence>